<gene>
    <name evidence="1" type="ORF">Cvel_4034</name>
</gene>
<accession>A0A0G4G0W3</accession>
<sequence length="191" mass="20294">MVKGIVAAAGVNLVANETPKCFREQIQLHTTNGYHVLFQGNFFQWMGMLSPEAFFISLRRSGVHFRLGSLCFRSFTDPAQMSQAGHAPTGSPFVGITPLSTADLSKQEAAAASQPNLTAAAAAAAAAASASQPNLTAPTAAAAAASAESAEEEDLLFAEDQAEEVYAKYQEFGPDECSEAELRLLRRFGYI</sequence>
<dbReference type="EMBL" id="CDMZ01000795">
    <property type="protein sequence ID" value="CEM21697.1"/>
    <property type="molecule type" value="Genomic_DNA"/>
</dbReference>
<reference evidence="1" key="1">
    <citation type="submission" date="2014-11" db="EMBL/GenBank/DDBJ databases">
        <authorList>
            <person name="Otto D Thomas"/>
            <person name="Naeem Raeece"/>
        </authorList>
    </citation>
    <scope>NUCLEOTIDE SEQUENCE</scope>
</reference>
<proteinExistence type="predicted"/>
<dbReference type="VEuPathDB" id="CryptoDB:Cvel_4034"/>
<name>A0A0G4G0W3_9ALVE</name>
<dbReference type="AlphaFoldDB" id="A0A0G4G0W3"/>
<evidence type="ECO:0000313" key="1">
    <source>
        <dbReference type="EMBL" id="CEM21697.1"/>
    </source>
</evidence>
<protein>
    <submittedName>
        <fullName evidence="1">Uncharacterized protein</fullName>
    </submittedName>
</protein>
<organism evidence="1">
    <name type="scientific">Chromera velia CCMP2878</name>
    <dbReference type="NCBI Taxonomy" id="1169474"/>
    <lineage>
        <taxon>Eukaryota</taxon>
        <taxon>Sar</taxon>
        <taxon>Alveolata</taxon>
        <taxon>Colpodellida</taxon>
        <taxon>Chromeraceae</taxon>
        <taxon>Chromera</taxon>
    </lineage>
</organism>